<comment type="caution">
    <text evidence="7">The sequence shown here is derived from an EMBL/GenBank/DDBJ whole genome shotgun (WGS) entry which is preliminary data.</text>
</comment>
<dbReference type="OrthoDB" id="4062651at2759"/>
<keyword evidence="3" id="KW-0547">Nucleotide-binding</keyword>
<evidence type="ECO:0000313" key="7">
    <source>
        <dbReference type="EMBL" id="KAA6342534.1"/>
    </source>
</evidence>
<evidence type="ECO:0000256" key="5">
    <source>
        <dbReference type="ARBA" id="ARBA00022840"/>
    </source>
</evidence>
<evidence type="ECO:0000313" key="8">
    <source>
        <dbReference type="Proteomes" id="UP000324800"/>
    </source>
</evidence>
<sequence>MMCFRPFYQMLSALAYLHSLGIVHSNLKPENILLDENGNAKIGDYGIAQKMINKQTLKQARTEVYAAPEVHSQNKMIFASNIWTLAVIIIEMLTGVHPFAGRNQYETVENITKGKMISLPQFIQGELKDMLMNMLNMV</sequence>
<dbReference type="Pfam" id="PF00069">
    <property type="entry name" value="Pkinase"/>
    <property type="match status" value="1"/>
</dbReference>
<dbReference type="PANTHER" id="PTHR24351">
    <property type="entry name" value="RIBOSOMAL PROTEIN S6 KINASE"/>
    <property type="match status" value="1"/>
</dbReference>
<evidence type="ECO:0000256" key="4">
    <source>
        <dbReference type="ARBA" id="ARBA00022777"/>
    </source>
</evidence>
<dbReference type="GO" id="GO:0005524">
    <property type="term" value="F:ATP binding"/>
    <property type="evidence" value="ECO:0007669"/>
    <property type="project" value="UniProtKB-KW"/>
</dbReference>
<keyword evidence="5" id="KW-0067">ATP-binding</keyword>
<proteinExistence type="predicted"/>
<evidence type="ECO:0000256" key="3">
    <source>
        <dbReference type="ARBA" id="ARBA00022741"/>
    </source>
</evidence>
<feature type="domain" description="Protein kinase" evidence="6">
    <location>
        <begin position="1"/>
        <end position="138"/>
    </location>
</feature>
<dbReference type="EMBL" id="SNRW01040630">
    <property type="protein sequence ID" value="KAA6342534.1"/>
    <property type="molecule type" value="Genomic_DNA"/>
</dbReference>
<accession>A0A5J4S8S4</accession>
<name>A0A5J4S8S4_9EUKA</name>
<dbReference type="Gene3D" id="1.10.510.10">
    <property type="entry name" value="Transferase(Phosphotransferase) domain 1"/>
    <property type="match status" value="1"/>
</dbReference>
<protein>
    <submittedName>
        <fullName evidence="7">Putative CBN-RSKN-1 protein</fullName>
    </submittedName>
</protein>
<gene>
    <name evidence="7" type="ORF">EZS28_052382</name>
</gene>
<dbReference type="AlphaFoldDB" id="A0A5J4S8S4"/>
<evidence type="ECO:0000256" key="2">
    <source>
        <dbReference type="ARBA" id="ARBA00022679"/>
    </source>
</evidence>
<dbReference type="InterPro" id="IPR000719">
    <property type="entry name" value="Prot_kinase_dom"/>
</dbReference>
<organism evidence="7 8">
    <name type="scientific">Streblomastix strix</name>
    <dbReference type="NCBI Taxonomy" id="222440"/>
    <lineage>
        <taxon>Eukaryota</taxon>
        <taxon>Metamonada</taxon>
        <taxon>Preaxostyla</taxon>
        <taxon>Oxymonadida</taxon>
        <taxon>Streblomastigidae</taxon>
        <taxon>Streblomastix</taxon>
    </lineage>
</organism>
<evidence type="ECO:0000259" key="6">
    <source>
        <dbReference type="PROSITE" id="PS50011"/>
    </source>
</evidence>
<dbReference type="InterPro" id="IPR011009">
    <property type="entry name" value="Kinase-like_dom_sf"/>
</dbReference>
<keyword evidence="1" id="KW-0723">Serine/threonine-protein kinase</keyword>
<dbReference type="SUPFAM" id="SSF56112">
    <property type="entry name" value="Protein kinase-like (PK-like)"/>
    <property type="match status" value="1"/>
</dbReference>
<reference evidence="7 8" key="1">
    <citation type="submission" date="2019-03" db="EMBL/GenBank/DDBJ databases">
        <title>Single cell metagenomics reveals metabolic interactions within the superorganism composed of flagellate Streblomastix strix and complex community of Bacteroidetes bacteria on its surface.</title>
        <authorList>
            <person name="Treitli S.C."/>
            <person name="Kolisko M."/>
            <person name="Husnik F."/>
            <person name="Keeling P."/>
            <person name="Hampl V."/>
        </authorList>
    </citation>
    <scope>NUCLEOTIDE SEQUENCE [LARGE SCALE GENOMIC DNA]</scope>
    <source>
        <strain evidence="7">ST1C</strain>
    </source>
</reference>
<dbReference type="PROSITE" id="PS50011">
    <property type="entry name" value="PROTEIN_KINASE_DOM"/>
    <property type="match status" value="1"/>
</dbReference>
<dbReference type="SMART" id="SM00220">
    <property type="entry name" value="S_TKc"/>
    <property type="match status" value="1"/>
</dbReference>
<dbReference type="Proteomes" id="UP000324800">
    <property type="component" value="Unassembled WGS sequence"/>
</dbReference>
<keyword evidence="4" id="KW-0418">Kinase</keyword>
<dbReference type="GO" id="GO:0004674">
    <property type="term" value="F:protein serine/threonine kinase activity"/>
    <property type="evidence" value="ECO:0007669"/>
    <property type="project" value="UniProtKB-KW"/>
</dbReference>
<keyword evidence="2" id="KW-0808">Transferase</keyword>
<evidence type="ECO:0000256" key="1">
    <source>
        <dbReference type="ARBA" id="ARBA00022527"/>
    </source>
</evidence>